<comment type="similarity">
    <text evidence="5 12">Belongs to the metallo-dependent hydrolases superfamily. Urease alpha subunit family.</text>
</comment>
<dbReference type="NCBIfam" id="NF009685">
    <property type="entry name" value="PRK13206.1"/>
    <property type="match status" value="1"/>
</dbReference>
<dbReference type="InterPro" id="IPR032466">
    <property type="entry name" value="Metal_Hydrolase"/>
</dbReference>
<dbReference type="OrthoDB" id="9802793at2"/>
<feature type="binding site" description="via carbamate group" evidence="5 8">
    <location>
        <position position="222"/>
    </location>
    <ligand>
        <name>Ni(2+)</name>
        <dbReference type="ChEBI" id="CHEBI:49786"/>
        <label>1</label>
    </ligand>
</feature>
<dbReference type="GO" id="GO:0005737">
    <property type="term" value="C:cytoplasm"/>
    <property type="evidence" value="ECO:0007669"/>
    <property type="project" value="UniProtKB-SubCell"/>
</dbReference>
<evidence type="ECO:0000256" key="6">
    <source>
        <dbReference type="NCBIfam" id="TIGR01792"/>
    </source>
</evidence>
<dbReference type="GO" id="GO:0009039">
    <property type="term" value="F:urease activity"/>
    <property type="evidence" value="ECO:0007669"/>
    <property type="project" value="UniProtKB-UniRule"/>
</dbReference>
<dbReference type="CDD" id="cd00375">
    <property type="entry name" value="Urease_alpha"/>
    <property type="match status" value="1"/>
</dbReference>
<keyword evidence="3 5" id="KW-0479">Metal-binding</keyword>
<protein>
    <recommendedName>
        <fullName evidence="5 6">Urease subunit alpha</fullName>
        <ecNumber evidence="5 6">3.5.1.5</ecNumber>
    </recommendedName>
    <alternativeName>
        <fullName evidence="5">Urea amidohydrolase subunit alpha</fullName>
    </alternativeName>
</protein>
<dbReference type="InterPro" id="IPR050112">
    <property type="entry name" value="Urease_alpha_subunit"/>
</dbReference>
<gene>
    <name evidence="5" type="primary">ureC</name>
    <name evidence="14" type="ORF">A4R26_15090</name>
</gene>
<dbReference type="PROSITE" id="PS51368">
    <property type="entry name" value="UREASE_3"/>
    <property type="match status" value="1"/>
</dbReference>
<dbReference type="PROSITE" id="PS01120">
    <property type="entry name" value="UREASE_1"/>
    <property type="match status" value="1"/>
</dbReference>
<feature type="modified residue" description="N6-carboxylysine" evidence="5 7">
    <location>
        <position position="222"/>
    </location>
</feature>
<comment type="subunit">
    <text evidence="5">Heterotrimer of UreA (gamma), UreB (beta) and UreC (alpha) subunits. Three heterotrimers associate to form the active enzyme.</text>
</comment>
<evidence type="ECO:0000256" key="3">
    <source>
        <dbReference type="ARBA" id="ARBA00022723"/>
    </source>
</evidence>
<evidence type="ECO:0000256" key="11">
    <source>
        <dbReference type="RuleBase" id="RU000510"/>
    </source>
</evidence>
<dbReference type="InterPro" id="IPR005848">
    <property type="entry name" value="Urease_asu"/>
</dbReference>
<dbReference type="PROSITE" id="PS00145">
    <property type="entry name" value="UREASE_2"/>
    <property type="match status" value="1"/>
</dbReference>
<dbReference type="InterPro" id="IPR011059">
    <property type="entry name" value="Metal-dep_hydrolase_composite"/>
</dbReference>
<sequence length="573" mass="61481">MSLPINRIKYANMYGPTTGDKVRLGDTELIIEIEKDHTVYGDEAKFGGGKTIRDGMAQSARATRNEGVPDLVITSVMIIDHWGIVKADIGIKDGKIVGIGKAGNPDTMDGVDASLVIGAATEVHGGAGLIATAGGIDSHIHFICPQQIDHALFSGITTMIGGGTGPADGTNATTVTPGAWNIQKMLEAADAFPVNLGFLGKGNCAGLPPLEEQIAAGALGLKIHEDWGSAPAVIDASLRIADQFDVQVAIHTDTLNEAGFLEDTINAINGRTIHTYHTEGAGGGHAPDIIKAAMYQHILPSSTNPTRPFTVNTIDEHLDMLMVCHHLDKSVPEDVSFADSRIRPETIAAEDILHDMGVFSMMSSDSQAMGRVSEVITRTWQTAHKMKIQRGALPEDSGKGNDNFRVKRYVSKYTINPAITHGIAAYVGSLEVGKLADLVLWKPALFGAKPEMIIKGGMIIGSRMGDPNASIPTPQPVLYRHMFGAYGKALHTTCATFVSKLSLEKNIVQHYALQKMVLPVMNCRNIAKKDMVHNDATPVIEVNPENYEVTVDGRPVTCEPIAVAPLAQRYFLF</sequence>
<dbReference type="InterPro" id="IPR017950">
    <property type="entry name" value="Urease_AS"/>
</dbReference>
<feature type="domain" description="Urease" evidence="13">
    <location>
        <begin position="134"/>
        <end position="573"/>
    </location>
</feature>
<feature type="binding site" evidence="5 8">
    <location>
        <position position="365"/>
    </location>
    <ligand>
        <name>Ni(2+)</name>
        <dbReference type="ChEBI" id="CHEBI:49786"/>
        <label>1</label>
    </ligand>
</feature>
<dbReference type="PANTHER" id="PTHR43440">
    <property type="entry name" value="UREASE"/>
    <property type="match status" value="1"/>
</dbReference>
<dbReference type="NCBIfam" id="NF009686">
    <property type="entry name" value="PRK13207.1"/>
    <property type="match status" value="1"/>
</dbReference>
<comment type="subcellular location">
    <subcellularLocation>
        <location evidence="5 10">Cytoplasm</location>
    </subcellularLocation>
</comment>
<feature type="binding site" evidence="5 8">
    <location>
        <position position="251"/>
    </location>
    <ligand>
        <name>Ni(2+)</name>
        <dbReference type="ChEBI" id="CHEBI:49786"/>
        <label>2</label>
    </ligand>
</feature>
<comment type="caution">
    <text evidence="14">The sequence shown here is derived from an EMBL/GenBank/DDBJ whole genome shotgun (WGS) entry which is preliminary data.</text>
</comment>
<comment type="catalytic activity">
    <reaction evidence="5 11">
        <text>urea + 2 H2O + H(+) = hydrogencarbonate + 2 NH4(+)</text>
        <dbReference type="Rhea" id="RHEA:20557"/>
        <dbReference type="ChEBI" id="CHEBI:15377"/>
        <dbReference type="ChEBI" id="CHEBI:15378"/>
        <dbReference type="ChEBI" id="CHEBI:16199"/>
        <dbReference type="ChEBI" id="CHEBI:17544"/>
        <dbReference type="ChEBI" id="CHEBI:28938"/>
        <dbReference type="EC" id="3.5.1.5"/>
    </reaction>
</comment>
<dbReference type="AlphaFoldDB" id="A0A1V9G340"/>
<comment type="pathway">
    <text evidence="1 5">Nitrogen metabolism; urea degradation; CO(2) and NH(3) from urea (urease route): step 1/1.</text>
</comment>
<dbReference type="EC" id="3.5.1.5" evidence="5 6"/>
<dbReference type="InterPro" id="IPR006680">
    <property type="entry name" value="Amidohydro-rel"/>
</dbReference>
<feature type="active site" description="Proton donor" evidence="5 9">
    <location>
        <position position="325"/>
    </location>
</feature>
<comment type="PTM">
    <text evidence="7">Carbamylation allows a single lysine to coordinate two nickel ions.</text>
</comment>
<comment type="cofactor">
    <cofactor evidence="5 8 11">
        <name>Ni cation</name>
        <dbReference type="ChEBI" id="CHEBI:25516"/>
    </cofactor>
    <text evidence="5 8 11">Binds 2 nickel ions per subunit.</text>
</comment>
<dbReference type="Gene3D" id="3.20.20.140">
    <property type="entry name" value="Metal-dependent hydrolases"/>
    <property type="match status" value="1"/>
</dbReference>
<proteinExistence type="inferred from homology"/>
<keyword evidence="2 5" id="KW-0533">Nickel</keyword>
<evidence type="ECO:0000256" key="8">
    <source>
        <dbReference type="PIRSR" id="PIRSR611612-51"/>
    </source>
</evidence>
<dbReference type="GO" id="GO:0016151">
    <property type="term" value="F:nickel cation binding"/>
    <property type="evidence" value="ECO:0007669"/>
    <property type="project" value="UniProtKB-UniRule"/>
</dbReference>
<dbReference type="PRINTS" id="PR01752">
    <property type="entry name" value="UREASE"/>
</dbReference>
<feature type="binding site" evidence="5 8">
    <location>
        <position position="141"/>
    </location>
    <ligand>
        <name>Ni(2+)</name>
        <dbReference type="ChEBI" id="CHEBI:49786"/>
        <label>1</label>
    </ligand>
</feature>
<dbReference type="SUPFAM" id="SSF51338">
    <property type="entry name" value="Composite domain of metallo-dependent hydrolases"/>
    <property type="match status" value="2"/>
</dbReference>
<dbReference type="SUPFAM" id="SSF51556">
    <property type="entry name" value="Metallo-dependent hydrolases"/>
    <property type="match status" value="1"/>
</dbReference>
<dbReference type="InterPro" id="IPR029754">
    <property type="entry name" value="Urease_Ni-bd"/>
</dbReference>
<evidence type="ECO:0000256" key="5">
    <source>
        <dbReference type="HAMAP-Rule" id="MF_01953"/>
    </source>
</evidence>
<evidence type="ECO:0000256" key="1">
    <source>
        <dbReference type="ARBA" id="ARBA00004897"/>
    </source>
</evidence>
<comment type="PTM">
    <text evidence="5">Carboxylation allows a single lysine to coordinate two nickel ions.</text>
</comment>
<keyword evidence="4 5" id="KW-0378">Hydrolase</keyword>
<organism evidence="14 15">
    <name type="scientific">Niastella populi</name>
    <dbReference type="NCBI Taxonomy" id="550983"/>
    <lineage>
        <taxon>Bacteria</taxon>
        <taxon>Pseudomonadati</taxon>
        <taxon>Bacteroidota</taxon>
        <taxon>Chitinophagia</taxon>
        <taxon>Chitinophagales</taxon>
        <taxon>Chitinophagaceae</taxon>
        <taxon>Niastella</taxon>
    </lineage>
</organism>
<dbReference type="InterPro" id="IPR011612">
    <property type="entry name" value="Urease_alpha_N_dom"/>
</dbReference>
<reference evidence="15" key="1">
    <citation type="submission" date="2016-04" db="EMBL/GenBank/DDBJ databases">
        <authorList>
            <person name="Chen L."/>
            <person name="Zhuang W."/>
            <person name="Wang G."/>
        </authorList>
    </citation>
    <scope>NUCLEOTIDE SEQUENCE [LARGE SCALE GENOMIC DNA]</scope>
    <source>
        <strain evidence="15">208</strain>
    </source>
</reference>
<dbReference type="Pfam" id="PF00449">
    <property type="entry name" value="Urease_alpha"/>
    <property type="match status" value="1"/>
</dbReference>
<dbReference type="RefSeq" id="WP_081163359.1">
    <property type="nucleotide sequence ID" value="NZ_LWBP01000078.1"/>
</dbReference>
<feature type="binding site" description="via carbamate group" evidence="5 8">
    <location>
        <position position="222"/>
    </location>
    <ligand>
        <name>Ni(2+)</name>
        <dbReference type="ChEBI" id="CHEBI:49786"/>
        <label>2</label>
    </ligand>
</feature>
<dbReference type="HAMAP" id="MF_01953">
    <property type="entry name" value="Urease_alpha"/>
    <property type="match status" value="1"/>
</dbReference>
<feature type="binding site" evidence="5 8">
    <location>
        <position position="139"/>
    </location>
    <ligand>
        <name>Ni(2+)</name>
        <dbReference type="ChEBI" id="CHEBI:49786"/>
        <label>1</label>
    </ligand>
</feature>
<dbReference type="STRING" id="550983.A4R26_15090"/>
<evidence type="ECO:0000313" key="14">
    <source>
        <dbReference type="EMBL" id="OQP65031.1"/>
    </source>
</evidence>
<dbReference type="Gene3D" id="2.30.40.10">
    <property type="entry name" value="Urease, subunit C, domain 1"/>
    <property type="match status" value="1"/>
</dbReference>
<evidence type="ECO:0000256" key="12">
    <source>
        <dbReference type="RuleBase" id="RU004158"/>
    </source>
</evidence>
<evidence type="ECO:0000259" key="13">
    <source>
        <dbReference type="PROSITE" id="PS51368"/>
    </source>
</evidence>
<evidence type="ECO:0000256" key="4">
    <source>
        <dbReference type="ARBA" id="ARBA00022801"/>
    </source>
</evidence>
<dbReference type="EMBL" id="LWBP01000078">
    <property type="protein sequence ID" value="OQP65031.1"/>
    <property type="molecule type" value="Genomic_DNA"/>
</dbReference>
<name>A0A1V9G340_9BACT</name>
<evidence type="ECO:0000256" key="2">
    <source>
        <dbReference type="ARBA" id="ARBA00022596"/>
    </source>
</evidence>
<feature type="binding site" evidence="5 8">
    <location>
        <position position="277"/>
    </location>
    <ligand>
        <name>Ni(2+)</name>
        <dbReference type="ChEBI" id="CHEBI:49786"/>
        <label>2</label>
    </ligand>
</feature>
<evidence type="ECO:0000256" key="9">
    <source>
        <dbReference type="PIRSR" id="PIRSR611612-52"/>
    </source>
</evidence>
<accession>A0A1V9G340</accession>
<dbReference type="UniPathway" id="UPA00258">
    <property type="reaction ID" value="UER00370"/>
</dbReference>
<dbReference type="GO" id="GO:0043419">
    <property type="term" value="P:urea catabolic process"/>
    <property type="evidence" value="ECO:0007669"/>
    <property type="project" value="UniProtKB-UniRule"/>
</dbReference>
<evidence type="ECO:0000256" key="10">
    <source>
        <dbReference type="PROSITE-ProRule" id="PRU00700"/>
    </source>
</evidence>
<dbReference type="NCBIfam" id="TIGR01792">
    <property type="entry name" value="urease_alph"/>
    <property type="match status" value="1"/>
</dbReference>
<dbReference type="InterPro" id="IPR017951">
    <property type="entry name" value="Urease_asu_c"/>
</dbReference>
<evidence type="ECO:0000313" key="15">
    <source>
        <dbReference type="Proteomes" id="UP000192276"/>
    </source>
</evidence>
<dbReference type="Proteomes" id="UP000192276">
    <property type="component" value="Unassembled WGS sequence"/>
</dbReference>
<keyword evidence="15" id="KW-1185">Reference proteome</keyword>
<keyword evidence="5 10" id="KW-0963">Cytoplasm</keyword>
<evidence type="ECO:0000256" key="7">
    <source>
        <dbReference type="PIRSR" id="PIRSR611612-50"/>
    </source>
</evidence>
<dbReference type="PANTHER" id="PTHR43440:SF1">
    <property type="entry name" value="UREASE"/>
    <property type="match status" value="1"/>
</dbReference>
<feature type="binding site" evidence="5 10">
    <location>
        <position position="224"/>
    </location>
    <ligand>
        <name>substrate</name>
    </ligand>
</feature>
<dbReference type="Pfam" id="PF01979">
    <property type="entry name" value="Amidohydro_1"/>
    <property type="match status" value="1"/>
</dbReference>